<dbReference type="EMBL" id="AP018227">
    <property type="protein sequence ID" value="BAY86553.1"/>
    <property type="molecule type" value="Genomic_DNA"/>
</dbReference>
<name>A0A1Z4LZ96_9CYAN</name>
<dbReference type="Proteomes" id="UP000218418">
    <property type="component" value="Chromosome"/>
</dbReference>
<evidence type="ECO:0000313" key="1">
    <source>
        <dbReference type="EMBL" id="BAY86553.1"/>
    </source>
</evidence>
<keyword evidence="2" id="KW-1185">Reference proteome</keyword>
<organism evidence="1 2">
    <name type="scientific">Calothrix parasitica NIES-267</name>
    <dbReference type="NCBI Taxonomy" id="1973488"/>
    <lineage>
        <taxon>Bacteria</taxon>
        <taxon>Bacillati</taxon>
        <taxon>Cyanobacteriota</taxon>
        <taxon>Cyanophyceae</taxon>
        <taxon>Nostocales</taxon>
        <taxon>Calotrichaceae</taxon>
        <taxon>Calothrix</taxon>
    </lineage>
</organism>
<evidence type="ECO:0000313" key="2">
    <source>
        <dbReference type="Proteomes" id="UP000218418"/>
    </source>
</evidence>
<protein>
    <submittedName>
        <fullName evidence="1">Uncharacterized protein</fullName>
    </submittedName>
</protein>
<sequence length="274" mass="31733">MTPQAIANPPQQDVVANSKSLLSVVIEGEQATPLKQLPQSWQDIFTGKSNTKLSHAEDYVKMAQLFFHKMSKGDVDLFNESEHLQHLKPAFCEIFGTLAWEALDFYGKDFDVDRYPNFDLIEQQLSPEEEDYNGRKQIVEIGKALFAEFGYDLPASFYHVHLAPVYREEVSEIRPLRFSEEDKLNARAWDASLHGQKVFPIQLMVQSISSQHGFFQEHGCGCNHAMARVGATDTAFDYQIRPEMRNTWIRDFIWTVWYEYAFFKFTPVTRFLVN</sequence>
<reference evidence="1 2" key="1">
    <citation type="submission" date="2017-06" db="EMBL/GenBank/DDBJ databases">
        <title>Genome sequencing of cyanobaciteial culture collection at National Institute for Environmental Studies (NIES).</title>
        <authorList>
            <person name="Hirose Y."/>
            <person name="Shimura Y."/>
            <person name="Fujisawa T."/>
            <person name="Nakamura Y."/>
            <person name="Kawachi M."/>
        </authorList>
    </citation>
    <scope>NUCLEOTIDE SEQUENCE [LARGE SCALE GENOMIC DNA]</scope>
    <source>
        <strain evidence="1 2">NIES-267</strain>
    </source>
</reference>
<proteinExistence type="predicted"/>
<gene>
    <name evidence="1" type="ORF">NIES267_60630</name>
</gene>
<dbReference type="AlphaFoldDB" id="A0A1Z4LZ96"/>
<accession>A0A1Z4LZ96</accession>